<dbReference type="SFLD" id="SFLDG00002">
    <property type="entry name" value="C1.7:_P-type_atpase_like"/>
    <property type="match status" value="1"/>
</dbReference>
<dbReference type="InterPro" id="IPR001757">
    <property type="entry name" value="P_typ_ATPase"/>
</dbReference>
<evidence type="ECO:0000256" key="8">
    <source>
        <dbReference type="ARBA" id="ARBA00022840"/>
    </source>
</evidence>
<dbReference type="InterPro" id="IPR008250">
    <property type="entry name" value="ATPase_P-typ_transduc_dom_A_sf"/>
</dbReference>
<keyword evidence="20" id="KW-1185">Reference proteome</keyword>
<dbReference type="KEGG" id="tet:TTHERM_00241790"/>
<feature type="transmembrane region" description="Helical" evidence="15">
    <location>
        <begin position="325"/>
        <end position="350"/>
    </location>
</feature>
<evidence type="ECO:0000256" key="13">
    <source>
        <dbReference type="ARBA" id="ARBA00023136"/>
    </source>
</evidence>
<feature type="domain" description="P-type ATPase A" evidence="16">
    <location>
        <begin position="167"/>
        <end position="260"/>
    </location>
</feature>
<dbReference type="InterPro" id="IPR006068">
    <property type="entry name" value="ATPase_P-typ_cation-transptr_C"/>
</dbReference>
<dbReference type="InterPro" id="IPR023299">
    <property type="entry name" value="ATPase_P-typ_cyto_dom_N"/>
</dbReference>
<evidence type="ECO:0000259" key="17">
    <source>
        <dbReference type="Pfam" id="PF00689"/>
    </source>
</evidence>
<dbReference type="Proteomes" id="UP000009168">
    <property type="component" value="Unassembled WGS sequence"/>
</dbReference>
<dbReference type="SUPFAM" id="SSF81653">
    <property type="entry name" value="Calcium ATPase, transduction domain A"/>
    <property type="match status" value="1"/>
</dbReference>
<feature type="transmembrane region" description="Helical" evidence="15">
    <location>
        <begin position="814"/>
        <end position="833"/>
    </location>
</feature>
<dbReference type="GO" id="GO:0046872">
    <property type="term" value="F:metal ion binding"/>
    <property type="evidence" value="ECO:0007669"/>
    <property type="project" value="UniProtKB-KW"/>
</dbReference>
<dbReference type="NCBIfam" id="TIGR01494">
    <property type="entry name" value="ATPase_P-type"/>
    <property type="match status" value="2"/>
</dbReference>
<evidence type="ECO:0000256" key="2">
    <source>
        <dbReference type="ARBA" id="ARBA00022448"/>
    </source>
</evidence>
<dbReference type="Gene3D" id="1.20.1110.10">
    <property type="entry name" value="Calcium-transporting ATPase, transmembrane domain"/>
    <property type="match status" value="1"/>
</dbReference>
<comment type="function">
    <text evidence="15">Catalyzes the hydrolysis of ATP coupled with the transport of calcium.</text>
</comment>
<dbReference type="AlphaFoldDB" id="I7MAI4"/>
<sequence length="1019" mass="115641">MDHTIQISTTEQSSQELVPKRDIDDIFEIYQDRKVTDFKEYKNLDGLLEKLNVNKATGLDHHNLDDLQKRRSMYSVIVDQEDKSKSIFEYIFDALEDVMLRLLIVVACISICLGIIQDGWAKGWFEGTSIIISVIIVVSIQSYSDYSKEKQFAVLHKIQSVQEHETKRNGHIHMLNVKDWVVGDIIQITPGCVPKADGILINCDIPIQTDESSLTGENEPQHKEIGCCIFEGCPIVDGYGEMVVLRLGSDSCQGRIKALMSEEDEEETTPLQDKLEIMANQIGVLALYAASITFITLISFQIYNNYKKDLCFFCLEFFQDLSRHLMAAFGIIIMAIPEGLPLSVTIALAYSVHQMYLEKNLVKKLKSCETMGGVSDICTDKTGTLTYGNMILKKILLNSNSYNVESLVNNKSQTKELLLKIIQNTSKAIVDVSDDGVAIQKGNITEIGLIKWILEQEQPRSYYNQQKIREFPFTSKNRCSGTIVNVNGTQYLYVKGQPDTIIPSCSNVYHNDEIIEFDEAKKQKILKNIEEHNCLAFRGLTFAVKQIEGDFSSDFNTVQLNDLISSNDLTFVATCYLQDIVREEVPKAVESLRKAGVTTRMITGDSYQTAKAIGIQTGIIYPHEESAITTGYQIAQMSELELSSCVDKFKIVAKCNPEQKLKFVKALKSQDKIVAVTGDGTNDALCFQVSDVSFTMGQKGTEIIKEAGDIILIDDNYASIVTACSWGRNIQEGIRKFLVFQLTVNIVGVFICLLGSIIIQESPLSSSQMLWINLIMDTFASLALATDHPTEELLRRQPYRRNEDLINGYMKRNIVFQCIYQIIALSFVLLYGDNIFGVPEMQYLDVHEFNHNGAIHMTIFFHTFVLLQLFNEFNCRDLRRDILNPFKDIFRNRYFLGVIIFSFIVQYSLVFFGGQTFRCTRISLTQHLFCIIIGMGGLLVGLIVNLIPESFYESIAMFRDYNQLQIYESQRKQSEEHLLNIDSACQVNETYQHDEGEYGSMSMEHQENIKKELFGEKNL</sequence>
<dbReference type="InParanoid" id="I7MAI4"/>
<feature type="transmembrane region" description="Helical" evidence="15">
    <location>
        <begin position="894"/>
        <end position="914"/>
    </location>
</feature>
<comment type="catalytic activity">
    <reaction evidence="14 15">
        <text>Ca(2+)(in) + ATP + H2O = Ca(2+)(out) + ADP + phosphate + H(+)</text>
        <dbReference type="Rhea" id="RHEA:18105"/>
        <dbReference type="ChEBI" id="CHEBI:15377"/>
        <dbReference type="ChEBI" id="CHEBI:15378"/>
        <dbReference type="ChEBI" id="CHEBI:29108"/>
        <dbReference type="ChEBI" id="CHEBI:30616"/>
        <dbReference type="ChEBI" id="CHEBI:43474"/>
        <dbReference type="ChEBI" id="CHEBI:456216"/>
        <dbReference type="EC" id="7.2.2.10"/>
    </reaction>
</comment>
<evidence type="ECO:0000259" key="16">
    <source>
        <dbReference type="Pfam" id="PF00122"/>
    </source>
</evidence>
<evidence type="ECO:0000256" key="1">
    <source>
        <dbReference type="ARBA" id="ARBA00004127"/>
    </source>
</evidence>
<feature type="transmembrane region" description="Helical" evidence="15">
    <location>
        <begin position="737"/>
        <end position="758"/>
    </location>
</feature>
<dbReference type="GO" id="GO:0005388">
    <property type="term" value="F:P-type calcium transporter activity"/>
    <property type="evidence" value="ECO:0007669"/>
    <property type="project" value="UniProtKB-EC"/>
</dbReference>
<comment type="subcellular location">
    <subcellularLocation>
        <location evidence="1">Endomembrane system</location>
        <topology evidence="1">Multi-pass membrane protein</topology>
    </subcellularLocation>
    <subcellularLocation>
        <location evidence="15">Membrane</location>
        <topology evidence="15">Multi-pass membrane protein</topology>
    </subcellularLocation>
</comment>
<dbReference type="Pfam" id="PF13246">
    <property type="entry name" value="Cation_ATPase"/>
    <property type="match status" value="1"/>
</dbReference>
<dbReference type="SUPFAM" id="SSF81660">
    <property type="entry name" value="Metal cation-transporting ATPase, ATP-binding domain N"/>
    <property type="match status" value="1"/>
</dbReference>
<gene>
    <name evidence="19" type="ORF">TTHERM_00241790</name>
</gene>
<organism evidence="19 20">
    <name type="scientific">Tetrahymena thermophila (strain SB210)</name>
    <dbReference type="NCBI Taxonomy" id="312017"/>
    <lineage>
        <taxon>Eukaryota</taxon>
        <taxon>Sar</taxon>
        <taxon>Alveolata</taxon>
        <taxon>Ciliophora</taxon>
        <taxon>Intramacronucleata</taxon>
        <taxon>Oligohymenophorea</taxon>
        <taxon>Hymenostomatida</taxon>
        <taxon>Tetrahymenina</taxon>
        <taxon>Tetrahymenidae</taxon>
        <taxon>Tetrahymena</taxon>
    </lineage>
</organism>
<keyword evidence="2 15" id="KW-0813">Transport</keyword>
<dbReference type="InterPro" id="IPR023298">
    <property type="entry name" value="ATPase_P-typ_TM_dom_sf"/>
</dbReference>
<dbReference type="InterPro" id="IPR023214">
    <property type="entry name" value="HAD_sf"/>
</dbReference>
<feature type="transmembrane region" description="Helical" evidence="15">
    <location>
        <begin position="770"/>
        <end position="786"/>
    </location>
</feature>
<name>I7MAI4_TETTS</name>
<evidence type="ECO:0000256" key="6">
    <source>
        <dbReference type="ARBA" id="ARBA00022741"/>
    </source>
</evidence>
<dbReference type="InterPro" id="IPR059000">
    <property type="entry name" value="ATPase_P-type_domA"/>
</dbReference>
<dbReference type="GO" id="GO:0005524">
    <property type="term" value="F:ATP binding"/>
    <property type="evidence" value="ECO:0007669"/>
    <property type="project" value="UniProtKB-KW"/>
</dbReference>
<evidence type="ECO:0000313" key="19">
    <source>
        <dbReference type="EMBL" id="EAS04658.2"/>
    </source>
</evidence>
<evidence type="ECO:0000256" key="15">
    <source>
        <dbReference type="RuleBase" id="RU361146"/>
    </source>
</evidence>
<feature type="domain" description="Cation-transporting P-type ATPase C-terminal" evidence="17">
    <location>
        <begin position="762"/>
        <end position="947"/>
    </location>
</feature>
<evidence type="ECO:0000256" key="11">
    <source>
        <dbReference type="ARBA" id="ARBA00022989"/>
    </source>
</evidence>
<dbReference type="Pfam" id="PF00690">
    <property type="entry name" value="Cation_ATPase_N"/>
    <property type="match status" value="1"/>
</dbReference>
<evidence type="ECO:0000256" key="4">
    <source>
        <dbReference type="ARBA" id="ARBA00022692"/>
    </source>
</evidence>
<dbReference type="Pfam" id="PF00689">
    <property type="entry name" value="Cation_ATPase_C"/>
    <property type="match status" value="1"/>
</dbReference>
<dbReference type="RefSeq" id="XP_001024903.2">
    <property type="nucleotide sequence ID" value="XM_001024903.3"/>
</dbReference>
<accession>I7MAI4</accession>
<dbReference type="Gene3D" id="3.40.1110.10">
    <property type="entry name" value="Calcium-transporting ATPase, cytoplasmic domain N"/>
    <property type="match status" value="1"/>
</dbReference>
<dbReference type="GeneID" id="7825305"/>
<keyword evidence="9" id="KW-0460">Magnesium</keyword>
<proteinExistence type="inferred from homology"/>
<keyword evidence="7 15" id="KW-0106">Calcium</keyword>
<dbReference type="NCBIfam" id="TIGR01517">
    <property type="entry name" value="ATPase-IIB_Ca"/>
    <property type="match status" value="1"/>
</dbReference>
<evidence type="ECO:0000256" key="9">
    <source>
        <dbReference type="ARBA" id="ARBA00022842"/>
    </source>
</evidence>
<dbReference type="SUPFAM" id="SSF56784">
    <property type="entry name" value="HAD-like"/>
    <property type="match status" value="1"/>
</dbReference>
<dbReference type="SFLD" id="SFLDS00003">
    <property type="entry name" value="Haloacid_Dehalogenase"/>
    <property type="match status" value="1"/>
</dbReference>
<feature type="transmembrane region" description="Helical" evidence="15">
    <location>
        <begin position="853"/>
        <end position="873"/>
    </location>
</feature>
<keyword evidence="13 15" id="KW-0472">Membrane</keyword>
<evidence type="ECO:0000313" key="20">
    <source>
        <dbReference type="Proteomes" id="UP000009168"/>
    </source>
</evidence>
<feature type="domain" description="Cation-transporting P-type ATPase N-terminal" evidence="18">
    <location>
        <begin position="41"/>
        <end position="110"/>
    </location>
</feature>
<dbReference type="PROSITE" id="PS00154">
    <property type="entry name" value="ATPASE_E1_E2"/>
    <property type="match status" value="1"/>
</dbReference>
<keyword evidence="8 15" id="KW-0067">ATP-binding</keyword>
<keyword evidence="10" id="KW-1278">Translocase</keyword>
<dbReference type="PANTHER" id="PTHR24093">
    <property type="entry name" value="CATION TRANSPORTING ATPASE"/>
    <property type="match status" value="1"/>
</dbReference>
<keyword evidence="4 15" id="KW-0812">Transmembrane</keyword>
<dbReference type="PANTHER" id="PTHR24093:SF369">
    <property type="entry name" value="CALCIUM-TRANSPORTING ATPASE"/>
    <property type="match status" value="1"/>
</dbReference>
<keyword evidence="3 15" id="KW-0109">Calcium transport</keyword>
<feature type="transmembrane region" description="Helical" evidence="15">
    <location>
        <begin position="282"/>
        <end position="303"/>
    </location>
</feature>
<dbReference type="Gene3D" id="3.40.50.1000">
    <property type="entry name" value="HAD superfamily/HAD-like"/>
    <property type="match status" value="1"/>
</dbReference>
<dbReference type="SUPFAM" id="SSF81665">
    <property type="entry name" value="Calcium ATPase, transmembrane domain M"/>
    <property type="match status" value="1"/>
</dbReference>
<evidence type="ECO:0000256" key="14">
    <source>
        <dbReference type="ARBA" id="ARBA00048694"/>
    </source>
</evidence>
<evidence type="ECO:0000256" key="10">
    <source>
        <dbReference type="ARBA" id="ARBA00022967"/>
    </source>
</evidence>
<protein>
    <recommendedName>
        <fullName evidence="15">Calcium-transporting ATPase</fullName>
        <ecNumber evidence="15">7.2.2.10</ecNumber>
    </recommendedName>
</protein>
<keyword evidence="12 15" id="KW-0406">Ion transport</keyword>
<dbReference type="FunFam" id="1.20.1110.10:FF:000039">
    <property type="entry name" value="Calcium-transporting ATPase"/>
    <property type="match status" value="1"/>
</dbReference>
<feature type="transmembrane region" description="Helical" evidence="15">
    <location>
        <begin position="98"/>
        <end position="117"/>
    </location>
</feature>
<feature type="transmembrane region" description="Helical" evidence="15">
    <location>
        <begin position="123"/>
        <end position="143"/>
    </location>
</feature>
<evidence type="ECO:0000259" key="18">
    <source>
        <dbReference type="Pfam" id="PF00690"/>
    </source>
</evidence>
<dbReference type="InterPro" id="IPR006408">
    <property type="entry name" value="P-type_ATPase_IIB"/>
</dbReference>
<evidence type="ECO:0000256" key="3">
    <source>
        <dbReference type="ARBA" id="ARBA00022568"/>
    </source>
</evidence>
<dbReference type="InterPro" id="IPR044492">
    <property type="entry name" value="P_typ_ATPase_HD_dom"/>
</dbReference>
<dbReference type="Pfam" id="PF00122">
    <property type="entry name" value="E1-E2_ATPase"/>
    <property type="match status" value="1"/>
</dbReference>
<dbReference type="GO" id="GO:0012505">
    <property type="term" value="C:endomembrane system"/>
    <property type="evidence" value="ECO:0007669"/>
    <property type="project" value="UniProtKB-SubCell"/>
</dbReference>
<dbReference type="InterPro" id="IPR004014">
    <property type="entry name" value="ATPase_P-typ_cation-transptr_N"/>
</dbReference>
<feature type="transmembrane region" description="Helical" evidence="15">
    <location>
        <begin position="926"/>
        <end position="947"/>
    </location>
</feature>
<evidence type="ECO:0000256" key="5">
    <source>
        <dbReference type="ARBA" id="ARBA00022723"/>
    </source>
</evidence>
<keyword evidence="11 15" id="KW-1133">Transmembrane helix</keyword>
<dbReference type="InterPro" id="IPR018303">
    <property type="entry name" value="ATPase_P-typ_P_site"/>
</dbReference>
<dbReference type="PRINTS" id="PR00119">
    <property type="entry name" value="CATATPASE"/>
</dbReference>
<dbReference type="EC" id="7.2.2.10" evidence="15"/>
<dbReference type="OrthoDB" id="3352408at2759"/>
<keyword evidence="6 15" id="KW-0547">Nucleotide-binding</keyword>
<comment type="similarity">
    <text evidence="15">Belongs to the cation transport ATPase (P-type) (TC 3.A.3) family.</text>
</comment>
<dbReference type="GO" id="GO:0005886">
    <property type="term" value="C:plasma membrane"/>
    <property type="evidence" value="ECO:0007669"/>
    <property type="project" value="TreeGrafter"/>
</dbReference>
<dbReference type="eggNOG" id="KOG0204">
    <property type="taxonomic scope" value="Eukaryota"/>
</dbReference>
<dbReference type="InterPro" id="IPR036412">
    <property type="entry name" value="HAD-like_sf"/>
</dbReference>
<reference evidence="20" key="1">
    <citation type="journal article" date="2006" name="PLoS Biol.">
        <title>Macronuclear genome sequence of the ciliate Tetrahymena thermophila, a model eukaryote.</title>
        <authorList>
            <person name="Eisen J.A."/>
            <person name="Coyne R.S."/>
            <person name="Wu M."/>
            <person name="Wu D."/>
            <person name="Thiagarajan M."/>
            <person name="Wortman J.R."/>
            <person name="Badger J.H."/>
            <person name="Ren Q."/>
            <person name="Amedeo P."/>
            <person name="Jones K.M."/>
            <person name="Tallon L.J."/>
            <person name="Delcher A.L."/>
            <person name="Salzberg S.L."/>
            <person name="Silva J.C."/>
            <person name="Haas B.J."/>
            <person name="Majoros W.H."/>
            <person name="Farzad M."/>
            <person name="Carlton J.M."/>
            <person name="Smith R.K. Jr."/>
            <person name="Garg J."/>
            <person name="Pearlman R.E."/>
            <person name="Karrer K.M."/>
            <person name="Sun L."/>
            <person name="Manning G."/>
            <person name="Elde N.C."/>
            <person name="Turkewitz A.P."/>
            <person name="Asai D.J."/>
            <person name="Wilkes D.E."/>
            <person name="Wang Y."/>
            <person name="Cai H."/>
            <person name="Collins K."/>
            <person name="Stewart B.A."/>
            <person name="Lee S.R."/>
            <person name="Wilamowska K."/>
            <person name="Weinberg Z."/>
            <person name="Ruzzo W.L."/>
            <person name="Wloga D."/>
            <person name="Gaertig J."/>
            <person name="Frankel J."/>
            <person name="Tsao C.-C."/>
            <person name="Gorovsky M.A."/>
            <person name="Keeling P.J."/>
            <person name="Waller R.F."/>
            <person name="Patron N.J."/>
            <person name="Cherry J.M."/>
            <person name="Stover N.A."/>
            <person name="Krieger C.J."/>
            <person name="del Toro C."/>
            <person name="Ryder H.F."/>
            <person name="Williamson S.C."/>
            <person name="Barbeau R.A."/>
            <person name="Hamilton E.P."/>
            <person name="Orias E."/>
        </authorList>
    </citation>
    <scope>NUCLEOTIDE SEQUENCE [LARGE SCALE GENOMIC DNA]</scope>
    <source>
        <strain evidence="20">SB210</strain>
    </source>
</reference>
<dbReference type="Gene3D" id="2.70.150.10">
    <property type="entry name" value="Calcium-transporting ATPase, cytoplasmic transduction domain A"/>
    <property type="match status" value="1"/>
</dbReference>
<evidence type="ECO:0000256" key="7">
    <source>
        <dbReference type="ARBA" id="ARBA00022837"/>
    </source>
</evidence>
<dbReference type="GO" id="GO:0016887">
    <property type="term" value="F:ATP hydrolysis activity"/>
    <property type="evidence" value="ECO:0007669"/>
    <property type="project" value="InterPro"/>
</dbReference>
<keyword evidence="5" id="KW-0479">Metal-binding</keyword>
<dbReference type="STRING" id="312017.I7MAI4"/>
<evidence type="ECO:0000256" key="12">
    <source>
        <dbReference type="ARBA" id="ARBA00023065"/>
    </source>
</evidence>
<dbReference type="EMBL" id="GG662443">
    <property type="protein sequence ID" value="EAS04658.2"/>
    <property type="molecule type" value="Genomic_DNA"/>
</dbReference>
<dbReference type="SFLD" id="SFLDF00027">
    <property type="entry name" value="p-type_atpase"/>
    <property type="match status" value="1"/>
</dbReference>